<keyword evidence="2 4" id="KW-0238">DNA-binding</keyword>
<evidence type="ECO:0000313" key="7">
    <source>
        <dbReference type="Proteomes" id="UP000215145"/>
    </source>
</evidence>
<proteinExistence type="predicted"/>
<gene>
    <name evidence="6" type="ORF">CGZ75_17225</name>
</gene>
<dbReference type="GO" id="GO:0000976">
    <property type="term" value="F:transcription cis-regulatory region binding"/>
    <property type="evidence" value="ECO:0007669"/>
    <property type="project" value="TreeGrafter"/>
</dbReference>
<dbReference type="OrthoDB" id="268339at2"/>
<dbReference type="GO" id="GO:0003700">
    <property type="term" value="F:DNA-binding transcription factor activity"/>
    <property type="evidence" value="ECO:0007669"/>
    <property type="project" value="TreeGrafter"/>
</dbReference>
<reference evidence="6 7" key="1">
    <citation type="submission" date="2017-07" db="EMBL/GenBank/DDBJ databases">
        <title>Paenibacillus herberti R33 genome sequencing and assembly.</title>
        <authorList>
            <person name="Su W."/>
        </authorList>
    </citation>
    <scope>NUCLEOTIDE SEQUENCE [LARGE SCALE GENOMIC DNA]</scope>
    <source>
        <strain evidence="6 7">R33</strain>
    </source>
</reference>
<dbReference type="InterPro" id="IPR009057">
    <property type="entry name" value="Homeodomain-like_sf"/>
</dbReference>
<dbReference type="PROSITE" id="PS01081">
    <property type="entry name" value="HTH_TETR_1"/>
    <property type="match status" value="1"/>
</dbReference>
<dbReference type="Proteomes" id="UP000215145">
    <property type="component" value="Unassembled WGS sequence"/>
</dbReference>
<name>A0A229NXY3_9BACL</name>
<dbReference type="EMBL" id="NMUQ01000002">
    <property type="protein sequence ID" value="OXM14654.1"/>
    <property type="molecule type" value="Genomic_DNA"/>
</dbReference>
<evidence type="ECO:0000256" key="1">
    <source>
        <dbReference type="ARBA" id="ARBA00023015"/>
    </source>
</evidence>
<evidence type="ECO:0000256" key="3">
    <source>
        <dbReference type="ARBA" id="ARBA00023163"/>
    </source>
</evidence>
<dbReference type="InterPro" id="IPR036271">
    <property type="entry name" value="Tet_transcr_reg_TetR-rel_C_sf"/>
</dbReference>
<dbReference type="PROSITE" id="PS50977">
    <property type="entry name" value="HTH_TETR_2"/>
    <property type="match status" value="1"/>
</dbReference>
<keyword evidence="1" id="KW-0805">Transcription regulation</keyword>
<organism evidence="6 7">
    <name type="scientific">Paenibacillus herberti</name>
    <dbReference type="NCBI Taxonomy" id="1619309"/>
    <lineage>
        <taxon>Bacteria</taxon>
        <taxon>Bacillati</taxon>
        <taxon>Bacillota</taxon>
        <taxon>Bacilli</taxon>
        <taxon>Bacillales</taxon>
        <taxon>Paenibacillaceae</taxon>
        <taxon>Paenibacillus</taxon>
    </lineage>
</organism>
<sequence length="202" mass="22874">MRTSYMELVILNREEKKKATRQNIINCAVELFSQQGYASTTVNQITEHAGVAKGTFFNYFESKEEVLCDFQLVLVTEELSKLRHHPGPIIPLVREFLMEMVRRLPGDRSLILALFQSTLTHQKLLELEKTKNDSFKQILADIITAAQARGEISPAMPAEIIVDLAVQTYDGVLLYWGKGLGDEKLANQMAFTFELFFKGISA</sequence>
<accession>A0A229NXY3</accession>
<dbReference type="InterPro" id="IPR023772">
    <property type="entry name" value="DNA-bd_HTH_TetR-type_CS"/>
</dbReference>
<dbReference type="SUPFAM" id="SSF48498">
    <property type="entry name" value="Tetracyclin repressor-like, C-terminal domain"/>
    <property type="match status" value="1"/>
</dbReference>
<dbReference type="PANTHER" id="PTHR30055">
    <property type="entry name" value="HTH-TYPE TRANSCRIPTIONAL REGULATOR RUTR"/>
    <property type="match status" value="1"/>
</dbReference>
<evidence type="ECO:0000256" key="4">
    <source>
        <dbReference type="PROSITE-ProRule" id="PRU00335"/>
    </source>
</evidence>
<evidence type="ECO:0000259" key="5">
    <source>
        <dbReference type="PROSITE" id="PS50977"/>
    </source>
</evidence>
<dbReference type="PANTHER" id="PTHR30055:SF234">
    <property type="entry name" value="HTH-TYPE TRANSCRIPTIONAL REGULATOR BETI"/>
    <property type="match status" value="1"/>
</dbReference>
<feature type="domain" description="HTH tetR-type" evidence="5">
    <location>
        <begin position="18"/>
        <end position="78"/>
    </location>
</feature>
<dbReference type="InterPro" id="IPR001647">
    <property type="entry name" value="HTH_TetR"/>
</dbReference>
<keyword evidence="3" id="KW-0804">Transcription</keyword>
<comment type="caution">
    <text evidence="6">The sequence shown here is derived from an EMBL/GenBank/DDBJ whole genome shotgun (WGS) entry which is preliminary data.</text>
</comment>
<feature type="DNA-binding region" description="H-T-H motif" evidence="4">
    <location>
        <begin position="41"/>
        <end position="60"/>
    </location>
</feature>
<keyword evidence="7" id="KW-1185">Reference proteome</keyword>
<protein>
    <recommendedName>
        <fullName evidence="5">HTH tetR-type domain-containing protein</fullName>
    </recommendedName>
</protein>
<dbReference type="SUPFAM" id="SSF46689">
    <property type="entry name" value="Homeodomain-like"/>
    <property type="match status" value="1"/>
</dbReference>
<dbReference type="InterPro" id="IPR050109">
    <property type="entry name" value="HTH-type_TetR-like_transc_reg"/>
</dbReference>
<dbReference type="Pfam" id="PF00440">
    <property type="entry name" value="TetR_N"/>
    <property type="match status" value="1"/>
</dbReference>
<evidence type="ECO:0000313" key="6">
    <source>
        <dbReference type="EMBL" id="OXM14654.1"/>
    </source>
</evidence>
<dbReference type="Gene3D" id="1.10.357.10">
    <property type="entry name" value="Tetracycline Repressor, domain 2"/>
    <property type="match status" value="1"/>
</dbReference>
<dbReference type="PRINTS" id="PR00455">
    <property type="entry name" value="HTHTETR"/>
</dbReference>
<dbReference type="AlphaFoldDB" id="A0A229NXY3"/>
<evidence type="ECO:0000256" key="2">
    <source>
        <dbReference type="ARBA" id="ARBA00023125"/>
    </source>
</evidence>